<dbReference type="EMBL" id="JARGEI010000023">
    <property type="protein sequence ID" value="KAJ8710143.1"/>
    <property type="molecule type" value="Genomic_DNA"/>
</dbReference>
<evidence type="ECO:0000313" key="2">
    <source>
        <dbReference type="EMBL" id="KAJ8710143.1"/>
    </source>
</evidence>
<feature type="chain" id="PRO_5042148230" evidence="1">
    <location>
        <begin position="19"/>
        <end position="150"/>
    </location>
</feature>
<keyword evidence="3" id="KW-1185">Reference proteome</keyword>
<proteinExistence type="predicted"/>
<reference evidence="2" key="1">
    <citation type="submission" date="2023-03" db="EMBL/GenBank/DDBJ databases">
        <title>Chromosome-level genomes of two armyworms, Mythimna separata and Mythimna loreyi, provide insights into the biosynthesis and reception of sex pheromones.</title>
        <authorList>
            <person name="Zhao H."/>
        </authorList>
    </citation>
    <scope>NUCLEOTIDE SEQUENCE</scope>
    <source>
        <strain evidence="2">BeijingLab</strain>
        <tissue evidence="2">Pupa</tissue>
    </source>
</reference>
<dbReference type="InterPro" id="IPR031734">
    <property type="entry name" value="MBF2"/>
</dbReference>
<accession>A0AAD7YBN4</accession>
<evidence type="ECO:0000256" key="1">
    <source>
        <dbReference type="SAM" id="SignalP"/>
    </source>
</evidence>
<protein>
    <submittedName>
        <fullName evidence="2">Uncharacterized protein</fullName>
    </submittedName>
</protein>
<comment type="caution">
    <text evidence="2">The sequence shown here is derived from an EMBL/GenBank/DDBJ whole genome shotgun (WGS) entry which is preliminary data.</text>
</comment>
<sequence length="150" mass="16444">MNRLCIALLLAVASASVASNVEPEVPGVAELDNYYDFDNHHGPIEVVPESRQNLIVGDIGPDDRLMARITHRVQGAPFLNHDQDITFRGPEYTNITGIFVTKIGSTQNALPTIRSGGLWNDFVIIRILGAKSLGYEYNIDIFASINCSNS</sequence>
<organism evidence="2 3">
    <name type="scientific">Mythimna separata</name>
    <name type="common">Oriental armyworm</name>
    <name type="synonym">Pseudaletia separata</name>
    <dbReference type="NCBI Taxonomy" id="271217"/>
    <lineage>
        <taxon>Eukaryota</taxon>
        <taxon>Metazoa</taxon>
        <taxon>Ecdysozoa</taxon>
        <taxon>Arthropoda</taxon>
        <taxon>Hexapoda</taxon>
        <taxon>Insecta</taxon>
        <taxon>Pterygota</taxon>
        <taxon>Neoptera</taxon>
        <taxon>Endopterygota</taxon>
        <taxon>Lepidoptera</taxon>
        <taxon>Glossata</taxon>
        <taxon>Ditrysia</taxon>
        <taxon>Noctuoidea</taxon>
        <taxon>Noctuidae</taxon>
        <taxon>Noctuinae</taxon>
        <taxon>Hadenini</taxon>
        <taxon>Mythimna</taxon>
    </lineage>
</organism>
<evidence type="ECO:0000313" key="3">
    <source>
        <dbReference type="Proteomes" id="UP001231518"/>
    </source>
</evidence>
<dbReference type="AlphaFoldDB" id="A0AAD7YBN4"/>
<dbReference type="Pfam" id="PF15868">
    <property type="entry name" value="MBF2"/>
    <property type="match status" value="1"/>
</dbReference>
<gene>
    <name evidence="2" type="ORF">PYW07_009509</name>
</gene>
<name>A0AAD7YBN4_MYTSE</name>
<keyword evidence="1" id="KW-0732">Signal</keyword>
<feature type="signal peptide" evidence="1">
    <location>
        <begin position="1"/>
        <end position="18"/>
    </location>
</feature>
<dbReference type="Proteomes" id="UP001231518">
    <property type="component" value="Chromosome 23"/>
</dbReference>